<feature type="domain" description="N-acyltransferase N-terminal" evidence="1">
    <location>
        <begin position="19"/>
        <end position="129"/>
    </location>
</feature>
<evidence type="ECO:0000259" key="2">
    <source>
        <dbReference type="Pfam" id="PF18164"/>
    </source>
</evidence>
<dbReference type="AlphaFoldDB" id="A0A5B0EGS3"/>
<proteinExistence type="predicted"/>
<protein>
    <recommendedName>
        <fullName evidence="5">GNAT-like C-terminal domain-containing protein</fullName>
    </recommendedName>
</protein>
<accession>A0A5B0EGS3</accession>
<sequence length="279" mass="30684">MIEQYSSSMVTSILDLCAVEAADRPEGSKLLQAPVTESVRNVLAALDARWGWFPAEGMHRPAGIDELSWQTGLLRFAATTAERLESSGISPAIIEATLGDVGNQFALHRRMHGTFGMATDWWSTLHLSGSLFRIGRLQFHLHRNHDAGPWVLGLHIPQDGPLDAVSVDQSCAEAAAFFARHFGDRVIDHAYCDSWLLDPYLSAHRPSSNIASFAARFGEVQLRDEPGDALYFTFRAQPNVDISTLPRDTSLQSLVLERIETGGVWQCGKGTVLWPMAVG</sequence>
<evidence type="ECO:0000259" key="1">
    <source>
        <dbReference type="Pfam" id="PF18082"/>
    </source>
</evidence>
<evidence type="ECO:0000313" key="3">
    <source>
        <dbReference type="EMBL" id="KAA0976489.1"/>
    </source>
</evidence>
<dbReference type="InterPro" id="IPR041273">
    <property type="entry name" value="NAT_N"/>
</dbReference>
<reference evidence="3 4" key="1">
    <citation type="submission" date="2019-07" db="EMBL/GenBank/DDBJ databases">
        <title>Analysis of the biochemical properties, biological activity and biotechnological potential of siderophores and biosurfactants produced by Antarctic psychrotolerant bacteria.</title>
        <authorList>
            <person name="Styczynski M."/>
            <person name="Krucon T."/>
            <person name="Decewicz P."/>
            <person name="Dziewit L."/>
        </authorList>
    </citation>
    <scope>NUCLEOTIDE SEQUENCE [LARGE SCALE GENOMIC DNA]</scope>
    <source>
        <strain evidence="3 4">ANT_H27</strain>
    </source>
</reference>
<dbReference type="Pfam" id="PF18082">
    <property type="entry name" value="NAT_N"/>
    <property type="match status" value="1"/>
</dbReference>
<gene>
    <name evidence="3" type="ORF">FQ154_09970</name>
</gene>
<dbReference type="InterPro" id="IPR041644">
    <property type="entry name" value="GNAT_C"/>
</dbReference>
<dbReference type="RefSeq" id="WP_007271592.1">
    <property type="nucleotide sequence ID" value="NZ_VOBL01000009.1"/>
</dbReference>
<evidence type="ECO:0000313" key="4">
    <source>
        <dbReference type="Proteomes" id="UP000323856"/>
    </source>
</evidence>
<dbReference type="Pfam" id="PF18164">
    <property type="entry name" value="GNAT_C"/>
    <property type="match status" value="1"/>
</dbReference>
<dbReference type="OrthoDB" id="3229305at2"/>
<evidence type="ECO:0008006" key="5">
    <source>
        <dbReference type="Google" id="ProtNLM"/>
    </source>
</evidence>
<dbReference type="Gene3D" id="3.40.630.120">
    <property type="match status" value="1"/>
</dbReference>
<feature type="domain" description="GNAT-like C-terminal" evidence="2">
    <location>
        <begin position="131"/>
        <end position="271"/>
    </location>
</feature>
<dbReference type="Proteomes" id="UP000323856">
    <property type="component" value="Unassembled WGS sequence"/>
</dbReference>
<comment type="caution">
    <text evidence="3">The sequence shown here is derived from an EMBL/GenBank/DDBJ whole genome shotgun (WGS) entry which is preliminary data.</text>
</comment>
<organism evidence="3 4">
    <name type="scientific">Paeniglutamicibacter gangotriensis</name>
    <dbReference type="NCBI Taxonomy" id="254787"/>
    <lineage>
        <taxon>Bacteria</taxon>
        <taxon>Bacillati</taxon>
        <taxon>Actinomycetota</taxon>
        <taxon>Actinomycetes</taxon>
        <taxon>Micrococcales</taxon>
        <taxon>Micrococcaceae</taxon>
        <taxon>Paeniglutamicibacter</taxon>
    </lineage>
</organism>
<name>A0A5B0EGS3_9MICC</name>
<dbReference type="EMBL" id="VOBL01000009">
    <property type="protein sequence ID" value="KAA0976489.1"/>
    <property type="molecule type" value="Genomic_DNA"/>
</dbReference>